<sequence length="195" mass="22264">MLKVPGLSNDPFELSIQQFEDANYLEIPEDQMVEIEMTEDDLMEVEAVGKMFPDDLMDDFMEVDEENSVEEAQIPEDPKKNPEASENTEKLENDACDAFFPDSLLGELENQEEEKEKQWWHSLVNYVDDITVGAPPPPNKTLGARQEPSQAMIEFGKREYRKYCVHIRRRDGGGNKFGVCRNANTRCGIGNPKNT</sequence>
<dbReference type="Proteomes" id="UP000095282">
    <property type="component" value="Unplaced"/>
</dbReference>
<feature type="compositionally biased region" description="Basic and acidic residues" evidence="1">
    <location>
        <begin position="76"/>
        <end position="92"/>
    </location>
</feature>
<keyword evidence="2" id="KW-1185">Reference proteome</keyword>
<name>A0A1I7TL09_9PELO</name>
<evidence type="ECO:0000313" key="2">
    <source>
        <dbReference type="Proteomes" id="UP000095282"/>
    </source>
</evidence>
<reference evidence="3" key="1">
    <citation type="submission" date="2016-11" db="UniProtKB">
        <authorList>
            <consortium name="WormBaseParasite"/>
        </authorList>
    </citation>
    <scope>IDENTIFICATION</scope>
</reference>
<organism evidence="2 3">
    <name type="scientific">Caenorhabditis tropicalis</name>
    <dbReference type="NCBI Taxonomy" id="1561998"/>
    <lineage>
        <taxon>Eukaryota</taxon>
        <taxon>Metazoa</taxon>
        <taxon>Ecdysozoa</taxon>
        <taxon>Nematoda</taxon>
        <taxon>Chromadorea</taxon>
        <taxon>Rhabditida</taxon>
        <taxon>Rhabditina</taxon>
        <taxon>Rhabditomorpha</taxon>
        <taxon>Rhabditoidea</taxon>
        <taxon>Rhabditidae</taxon>
        <taxon>Peloderinae</taxon>
        <taxon>Caenorhabditis</taxon>
    </lineage>
</organism>
<accession>A0A1I7TL09</accession>
<dbReference type="AlphaFoldDB" id="A0A1I7TL09"/>
<proteinExistence type="predicted"/>
<evidence type="ECO:0000256" key="1">
    <source>
        <dbReference type="SAM" id="MobiDB-lite"/>
    </source>
</evidence>
<protein>
    <submittedName>
        <fullName evidence="3">CCT domain-containing protein</fullName>
    </submittedName>
</protein>
<feature type="region of interest" description="Disordered" evidence="1">
    <location>
        <begin position="64"/>
        <end position="92"/>
    </location>
</feature>
<dbReference type="WBParaSite" id="Csp11.Scaffold628.g6960.t3">
    <property type="protein sequence ID" value="Csp11.Scaffold628.g6960.t3"/>
    <property type="gene ID" value="Csp11.Scaffold628.g6960"/>
</dbReference>
<evidence type="ECO:0000313" key="3">
    <source>
        <dbReference type="WBParaSite" id="Csp11.Scaffold628.g6960.t3"/>
    </source>
</evidence>